<dbReference type="HOGENOM" id="CLU_048151_0_0_1"/>
<dbReference type="InterPro" id="IPR019842">
    <property type="entry name" value="Uricase_CS"/>
</dbReference>
<dbReference type="GO" id="GO:0005777">
    <property type="term" value="C:peroxisome"/>
    <property type="evidence" value="ECO:0007669"/>
    <property type="project" value="UniProtKB-SubCell"/>
</dbReference>
<evidence type="ECO:0000256" key="2">
    <source>
        <dbReference type="ARBA" id="ARBA00009760"/>
    </source>
</evidence>
<keyword evidence="3 5" id="KW-0659">Purine metabolism</keyword>
<feature type="binding site" evidence="7">
    <location>
        <position position="191"/>
    </location>
    <ligand>
        <name>urate</name>
        <dbReference type="ChEBI" id="CHEBI:17775"/>
    </ligand>
</feature>
<feature type="active site" description="Charge relay system" evidence="6">
    <location>
        <position position="15"/>
    </location>
</feature>
<feature type="binding site" evidence="7">
    <location>
        <position position="60"/>
    </location>
    <ligand>
        <name>O2</name>
        <dbReference type="ChEBI" id="CHEBI:15379"/>
    </ligand>
</feature>
<reference evidence="9 10" key="1">
    <citation type="journal article" date="2012" name="Proc. Natl. Acad. Sci. U.S.A.">
        <title>Comparative genomics of Ceriporiopsis subvermispora and Phanerochaete chrysosporium provide insight into selective ligninolysis.</title>
        <authorList>
            <person name="Fernandez-Fueyo E."/>
            <person name="Ruiz-Duenas F.J."/>
            <person name="Ferreira P."/>
            <person name="Floudas D."/>
            <person name="Hibbett D.S."/>
            <person name="Canessa P."/>
            <person name="Larrondo L.F."/>
            <person name="James T.Y."/>
            <person name="Seelenfreund D."/>
            <person name="Lobos S."/>
            <person name="Polanco R."/>
            <person name="Tello M."/>
            <person name="Honda Y."/>
            <person name="Watanabe T."/>
            <person name="Watanabe T."/>
            <person name="Ryu J.S."/>
            <person name="Kubicek C.P."/>
            <person name="Schmoll M."/>
            <person name="Gaskell J."/>
            <person name="Hammel K.E."/>
            <person name="St John F.J."/>
            <person name="Vanden Wymelenberg A."/>
            <person name="Sabat G."/>
            <person name="Splinter BonDurant S."/>
            <person name="Syed K."/>
            <person name="Yadav J.S."/>
            <person name="Doddapaneni H."/>
            <person name="Subramanian V."/>
            <person name="Lavin J.L."/>
            <person name="Oguiza J.A."/>
            <person name="Perez G."/>
            <person name="Pisabarro A.G."/>
            <person name="Ramirez L."/>
            <person name="Santoyo F."/>
            <person name="Master E."/>
            <person name="Coutinho P.M."/>
            <person name="Henrissat B."/>
            <person name="Lombard V."/>
            <person name="Magnuson J.K."/>
            <person name="Kuees U."/>
            <person name="Hori C."/>
            <person name="Igarashi K."/>
            <person name="Samejima M."/>
            <person name="Held B.W."/>
            <person name="Barry K.W."/>
            <person name="LaButti K.M."/>
            <person name="Lapidus A."/>
            <person name="Lindquist E.A."/>
            <person name="Lucas S.M."/>
            <person name="Riley R."/>
            <person name="Salamov A.A."/>
            <person name="Hoffmeister D."/>
            <person name="Schwenk D."/>
            <person name="Hadar Y."/>
            <person name="Yarden O."/>
            <person name="de Vries R.P."/>
            <person name="Wiebenga A."/>
            <person name="Stenlid J."/>
            <person name="Eastwood D."/>
            <person name="Grigoriev I.V."/>
            <person name="Berka R.M."/>
            <person name="Blanchette R.A."/>
            <person name="Kersten P."/>
            <person name="Martinez A.T."/>
            <person name="Vicuna R."/>
            <person name="Cullen D."/>
        </authorList>
    </citation>
    <scope>NUCLEOTIDE SEQUENCE [LARGE SCALE GENOMIC DNA]</scope>
    <source>
        <strain evidence="9 10">B</strain>
    </source>
</reference>
<feature type="binding site" evidence="7">
    <location>
        <position position="60"/>
    </location>
    <ligand>
        <name>urate</name>
        <dbReference type="ChEBI" id="CHEBI:17775"/>
    </ligand>
</feature>
<feature type="binding site" evidence="7">
    <location>
        <position position="300"/>
    </location>
    <ligand>
        <name>5-hydroxyisourate</name>
        <dbReference type="ChEBI" id="CHEBI:18072"/>
    </ligand>
</feature>
<dbReference type="PROSITE" id="PS00366">
    <property type="entry name" value="URICASE"/>
    <property type="match status" value="1"/>
</dbReference>
<dbReference type="GO" id="GO:0019628">
    <property type="term" value="P:urate catabolic process"/>
    <property type="evidence" value="ECO:0007669"/>
    <property type="project" value="UniProtKB-UniPathway"/>
</dbReference>
<dbReference type="STRING" id="914234.M2QMF1"/>
<evidence type="ECO:0000256" key="1">
    <source>
        <dbReference type="ARBA" id="ARBA00004831"/>
    </source>
</evidence>
<evidence type="ECO:0000313" key="9">
    <source>
        <dbReference type="EMBL" id="EMD33340.1"/>
    </source>
</evidence>
<dbReference type="PANTHER" id="PTHR42874">
    <property type="entry name" value="URICASE"/>
    <property type="match status" value="1"/>
</dbReference>
<accession>M2QMF1</accession>
<evidence type="ECO:0000256" key="5">
    <source>
        <dbReference type="PIRNR" id="PIRNR000241"/>
    </source>
</evidence>
<dbReference type="Pfam" id="PF01014">
    <property type="entry name" value="Uricase"/>
    <property type="match status" value="2"/>
</dbReference>
<dbReference type="EC" id="1.7.3.3" evidence="5 8"/>
<feature type="binding site" evidence="7">
    <location>
        <position position="174"/>
    </location>
    <ligand>
        <name>urate</name>
        <dbReference type="ChEBI" id="CHEBI:17775"/>
    </ligand>
</feature>
<dbReference type="EMBL" id="KB445806">
    <property type="protein sequence ID" value="EMD33340.1"/>
    <property type="molecule type" value="Genomic_DNA"/>
</dbReference>
<dbReference type="OrthoDB" id="9992118at2759"/>
<comment type="similarity">
    <text evidence="2 5 8">Belongs to the uricase family.</text>
</comment>
<evidence type="ECO:0000256" key="3">
    <source>
        <dbReference type="ARBA" id="ARBA00022631"/>
    </source>
</evidence>
<gene>
    <name evidence="9" type="ORF">CERSUDRAFT_87222</name>
</gene>
<feature type="binding site" evidence="7">
    <location>
        <position position="191"/>
    </location>
    <ligand>
        <name>5-hydroxyisourate</name>
        <dbReference type="ChEBI" id="CHEBI:18072"/>
    </ligand>
</feature>
<dbReference type="SUPFAM" id="SSF55620">
    <property type="entry name" value="Tetrahydrobiopterin biosynthesis enzymes-like"/>
    <property type="match status" value="2"/>
</dbReference>
<comment type="function">
    <text evidence="5 8">Catalyzes the oxidation of uric acid to 5-hydroxyisourate, which is further processed to form (S)-allantoin.</text>
</comment>
<protein>
    <recommendedName>
        <fullName evidence="5 8">Uricase</fullName>
        <ecNumber evidence="5 8">1.7.3.3</ecNumber>
    </recommendedName>
    <alternativeName>
        <fullName evidence="5">Urate oxidase</fullName>
    </alternativeName>
</protein>
<dbReference type="Gene3D" id="3.10.270.10">
    <property type="entry name" value="Urate Oxidase"/>
    <property type="match status" value="1"/>
</dbReference>
<sequence>MSNDPGFLERARYGKDKVRVLRVVREGAWHQIVEYNVCALVEGEIDVSYTEADNSVVVATDSIKNITYFLAKTSPHILHPERFALHLGTFLLARYAHLRKAFITVEQLRWARVAVPGSGATETTEHPHSFWRDGDDKRITNVEVDATKGLGNIVAKVTSGISDLLVLKSTGSAFHGFVTDEYTTLVPATDRVFSTAVDARWEFSPIPVLNPLPASVVGDKQALATFVKETLSREFVLGAQESGAGTPWDGVNIAALARKATLEVFATDDSASVQATLYKMGQRVLAEAPHVQRVSYGLPNKHYVPVDLRWAGLDNVGDGGAGAEVFMPLAAPSGLISATIARR</sequence>
<feature type="binding site" evidence="7">
    <location>
        <position position="300"/>
    </location>
    <ligand>
        <name>urate</name>
        <dbReference type="ChEBI" id="CHEBI:17775"/>
    </ligand>
</feature>
<feature type="binding site" evidence="7">
    <location>
        <position position="273"/>
    </location>
    <ligand>
        <name>5-hydroxyisourate</name>
        <dbReference type="ChEBI" id="CHEBI:18072"/>
    </ligand>
</feature>
<evidence type="ECO:0000256" key="8">
    <source>
        <dbReference type="RuleBase" id="RU004455"/>
    </source>
</evidence>
<dbReference type="PIRSF" id="PIRSF000241">
    <property type="entry name" value="Urate_oxidase"/>
    <property type="match status" value="1"/>
</dbReference>
<feature type="active site" description="Charge relay system" evidence="6">
    <location>
        <position position="302"/>
    </location>
</feature>
<dbReference type="InterPro" id="IPR002042">
    <property type="entry name" value="Uricase"/>
</dbReference>
<comment type="subcellular location">
    <subcellularLocation>
        <location evidence="5">Peroxisome</location>
    </subcellularLocation>
</comment>
<keyword evidence="5" id="KW-0576">Peroxisome</keyword>
<dbReference type="UniPathway" id="UPA00394">
    <property type="reaction ID" value="UER00650"/>
</dbReference>
<name>M2QMF1_CERS8</name>
<feature type="binding site" evidence="7">
    <location>
        <position position="174"/>
    </location>
    <ligand>
        <name>5-hydroxyisourate</name>
        <dbReference type="ChEBI" id="CHEBI:18072"/>
    </ligand>
</feature>
<dbReference type="NCBIfam" id="TIGR03383">
    <property type="entry name" value="urate_oxi"/>
    <property type="match status" value="1"/>
</dbReference>
<organism evidence="9 10">
    <name type="scientific">Ceriporiopsis subvermispora (strain B)</name>
    <name type="common">White-rot fungus</name>
    <name type="synonym">Gelatoporia subvermispora</name>
    <dbReference type="NCBI Taxonomy" id="914234"/>
    <lineage>
        <taxon>Eukaryota</taxon>
        <taxon>Fungi</taxon>
        <taxon>Dikarya</taxon>
        <taxon>Basidiomycota</taxon>
        <taxon>Agaricomycotina</taxon>
        <taxon>Agaricomycetes</taxon>
        <taxon>Polyporales</taxon>
        <taxon>Gelatoporiaceae</taxon>
        <taxon>Gelatoporia</taxon>
    </lineage>
</organism>
<evidence type="ECO:0000256" key="6">
    <source>
        <dbReference type="PIRSR" id="PIRSR000241-1"/>
    </source>
</evidence>
<feature type="binding site" evidence="7">
    <location>
        <position position="61"/>
    </location>
    <ligand>
        <name>urate</name>
        <dbReference type="ChEBI" id="CHEBI:17775"/>
    </ligand>
</feature>
<feature type="binding site" evidence="7">
    <location>
        <position position="300"/>
    </location>
    <ligand>
        <name>O2</name>
        <dbReference type="ChEBI" id="CHEBI:15379"/>
    </ligand>
</feature>
<evidence type="ECO:0000313" key="10">
    <source>
        <dbReference type="Proteomes" id="UP000016930"/>
    </source>
</evidence>
<evidence type="ECO:0000256" key="7">
    <source>
        <dbReference type="PIRSR" id="PIRSR000241-2"/>
    </source>
</evidence>
<evidence type="ECO:0000256" key="4">
    <source>
        <dbReference type="ARBA" id="ARBA00023002"/>
    </source>
</evidence>
<dbReference type="Proteomes" id="UP000016930">
    <property type="component" value="Unassembled WGS sequence"/>
</dbReference>
<feature type="binding site" evidence="7">
    <location>
        <position position="61"/>
    </location>
    <ligand>
        <name>5-hydroxyisourate</name>
        <dbReference type="ChEBI" id="CHEBI:18072"/>
    </ligand>
</feature>
<dbReference type="AlphaFoldDB" id="M2QMF1"/>
<feature type="binding site" evidence="7">
    <location>
        <position position="273"/>
    </location>
    <ligand>
        <name>urate</name>
        <dbReference type="ChEBI" id="CHEBI:17775"/>
    </ligand>
</feature>
<proteinExistence type="inferred from homology"/>
<dbReference type="GO" id="GO:0006145">
    <property type="term" value="P:purine nucleobase catabolic process"/>
    <property type="evidence" value="ECO:0007669"/>
    <property type="project" value="TreeGrafter"/>
</dbReference>
<feature type="active site" description="Charge relay system" evidence="6">
    <location>
        <position position="60"/>
    </location>
</feature>
<keyword evidence="4 5" id="KW-0560">Oxidoreductase</keyword>
<keyword evidence="10" id="KW-1185">Reference proteome</keyword>
<dbReference type="PANTHER" id="PTHR42874:SF1">
    <property type="entry name" value="URICASE"/>
    <property type="match status" value="1"/>
</dbReference>
<comment type="catalytic activity">
    <reaction evidence="5 8">
        <text>urate + O2 + H2O = 5-hydroxyisourate + H2O2</text>
        <dbReference type="Rhea" id="RHEA:21368"/>
        <dbReference type="ChEBI" id="CHEBI:15377"/>
        <dbReference type="ChEBI" id="CHEBI:15379"/>
        <dbReference type="ChEBI" id="CHEBI:16240"/>
        <dbReference type="ChEBI" id="CHEBI:17775"/>
        <dbReference type="ChEBI" id="CHEBI:18072"/>
        <dbReference type="EC" id="1.7.3.3"/>
    </reaction>
</comment>
<feature type="binding site" evidence="7">
    <location>
        <position position="274"/>
    </location>
    <ligand>
        <name>5-hydroxyisourate</name>
        <dbReference type="ChEBI" id="CHEBI:18072"/>
    </ligand>
</feature>
<feature type="binding site" evidence="7">
    <location>
        <position position="274"/>
    </location>
    <ligand>
        <name>urate</name>
        <dbReference type="ChEBI" id="CHEBI:17775"/>
    </ligand>
</feature>
<dbReference type="PRINTS" id="PR00093">
    <property type="entry name" value="URICASE"/>
</dbReference>
<comment type="pathway">
    <text evidence="1 5">Purine metabolism; urate degradation; (S)-allantoin from urate: step 1/3.</text>
</comment>
<dbReference type="GO" id="GO:0004846">
    <property type="term" value="F:urate oxidase activity"/>
    <property type="evidence" value="ECO:0007669"/>
    <property type="project" value="UniProtKB-EC"/>
</dbReference>
<feature type="binding site" evidence="7">
    <location>
        <position position="60"/>
    </location>
    <ligand>
        <name>5-hydroxyisourate</name>
        <dbReference type="ChEBI" id="CHEBI:18072"/>
    </ligand>
</feature>